<feature type="domain" description="IPT/TIG" evidence="2">
    <location>
        <begin position="1190"/>
        <end position="1271"/>
    </location>
</feature>
<sequence length="2074" mass="222084">MRLAFSAVHQNIIRVSTLLIFLLCTATSTYSQLLKIYPQAQQQEEIKGISFYSATEGYVAFNSKIGFTSDGGQNFVVRQINGKINYNNYPANDLLLFQSEGIFAFDNMNLLVYGTLGVANAILSSSDNGLTYTLVDYRLDNSLTFGMLKDMQFKGNTGFVIDADHIFRTTDKGQTWSVLRNDPESYFSSLSFVDASNVFISSGNKILHSGNAGNTWQTITLTQPLQAGFFLNSLEGWFSTGGENENAPAIFHTSDAGNNWTRVTNEGLQFIPLHLQFTNSQTGYAYDHNRWDLYKTTDGGRYWEKLILTGFQSRAEHVTGFHLFNNNHLWAGTSDGLFYSNQGGGQSLPHAAFKIDTAGYTATASVKLINYSNPAYVVNWYRNGIHFSTAQQPSYSRGNYPVKDTITLIVSNKVAKDTLTLYQEFNPPVELGSFTPGSGALGHEVILRGKNFKDVLSVSFGGQPALSFSVLSDIEIRATVGEGASGDVKVVTLNGGAASLPGFLFLPPPIFISFSPLSDIAGNTITITGSNFLEVQSVWIGGTRAVSFTVVNSSTILAKIPSGKSGIVKVVTKAGTVELPGFVAKPSFFSFSPDRDTEAGWLKIRGSSLSEVNSIQVGGVAVQSFSIINADSIVALVGKGASGMVTLTAPGGTASLPGFTFLEPPVITSISPVDGPVGSIVTISGLRFDPVTTNNTVFFGAVKAVVKTSSPTSLTVEVPAGASFQPLSVQARGLTAWSSQPFRVTYTGGAYPAPNSFIRQAIGAGEISFVAQYLAYDMDTDGKPDLALITSGANGGGLAFFRNNSTSTQFNFAAPILKLLGEVNAMTAADINGDGKPDMAILMGDGRMLLFPNNSTPGNINFGEPVIYNNISAANRIFINDIDNDGKPDIITALNGKLIVLRNISEPGMMTFDMPQVLPYTDKYYLADMDLDGDLDLLASDENNQGNLYLNESTPGKIEFRKGASIPIFAHIQSCDINRDGKIDIIGVYDNKILIMLNSSTTANPSFSAPLEIETSTEITTIALGDLDGDGKTDICITNRNSHLTSFHNRSQGNQLAFSGGVILQPGADLYRDSFGIGINDLNGDGKPDIFIRGEDEKQLLIYLNDCSPRPYIGSFDPANAVAGTLVTIKGSHFTGITKVSFGGADATSFNIISDSLLTAVVSPEASTGDVAVTNAHGIDNRPGFIYGIVPGINQINPAQAPAGAVVTITGTGFGNNKNDNLVLFGGAKAEVLSASSTQLSVVVPTGAAPGPVTVTANRLTGSSSQHFIVTFPGDTSKLRETSFEKGNYLYSKFTSIADIDNDGKQDLVLIAESGNLQVARNTGVPGHIEFASPVAIQGNAGIASATGDLDGDGKMDVVVLNQNLQSFSYYRNTSTVTAISFASSGMVSFIAQSAPNNHIRVHDIDGDGRPDVMVTNSATHSLYYFKNLSDNSGIKFAPLFVLRMANPKDVRIADFNNDGKPEILVGSAESGGVFYYAYVYNHIPGSSVTAFEALRIDRGYNRNFATADLNGDGKLDLISSTELSNLVLYRNESDLQSVSFDPGTMKHLSNVVYSVSAGDLNGDGRPDIVAGLQNYLVFLKNQSNLETLQFDTTYQEYYSFGQASVLHADLDGDGVLDLAVASSNTVTPLRNGLADITLMHICKSRDTVLSAGIEGSNYQWQWDIGNGFENMQYGTAISGINEASLRLKQVPVEWNNYLVRCMVDGKPGRSFRLLVNGIVVTPAVSISLPTDNICSGATIGANAVVTHGGDNPSFNWTLNGRDLGPGPGMITAGPLTADATIRVVLTSSEACVTNAKAENEVIVKVKQPSSPVVIITPSKEKICKGETVTYTATVGQGLTPVSYQWKKNGQNAGLNQSTYSDNAIRSDDEISVNVLVHPVCGGGSEAFAVAGKIEVKDPLEPSATIRYSTPDAVVRVYNASVVVTNASRVHSYQWYDSTRQHGWQPLPGANSITFAYTPLTSGDKLKCIVNLTPNCGDVKVDIETEAIGFQLLEQVRLSPNPVKGILYIDEINPNDEWKKLEIINLSTGAKVMEMDPSGKRALSLSVAHLVPGHYSVVLRGQLRPAVHIRFLKL</sequence>
<feature type="domain" description="IPT/TIG" evidence="2">
    <location>
        <begin position="508"/>
        <end position="592"/>
    </location>
</feature>
<dbReference type="Proteomes" id="UP000293874">
    <property type="component" value="Unassembled WGS sequence"/>
</dbReference>
<keyword evidence="1" id="KW-0732">Signal</keyword>
<dbReference type="Pfam" id="PF14870">
    <property type="entry name" value="PSII_BNR"/>
    <property type="match status" value="1"/>
</dbReference>
<dbReference type="CDD" id="cd00603">
    <property type="entry name" value="IPT_PCSR"/>
    <property type="match status" value="1"/>
</dbReference>
<dbReference type="EMBL" id="SGXA01000001">
    <property type="protein sequence ID" value="RZS74158.1"/>
    <property type="molecule type" value="Genomic_DNA"/>
</dbReference>
<dbReference type="InterPro" id="IPR028203">
    <property type="entry name" value="PSII_CF48-like_dom"/>
</dbReference>
<dbReference type="InterPro" id="IPR028994">
    <property type="entry name" value="Integrin_alpha_N"/>
</dbReference>
<feature type="domain" description="IPT/TIG" evidence="2">
    <location>
        <begin position="1110"/>
        <end position="1188"/>
    </location>
</feature>
<evidence type="ECO:0000313" key="4">
    <source>
        <dbReference type="Proteomes" id="UP000293874"/>
    </source>
</evidence>
<dbReference type="Pfam" id="PF13517">
    <property type="entry name" value="FG-GAP_3"/>
    <property type="match status" value="5"/>
</dbReference>
<dbReference type="SUPFAM" id="SSF69318">
    <property type="entry name" value="Integrin alpha N-terminal domain"/>
    <property type="match status" value="3"/>
</dbReference>
<dbReference type="InterPro" id="IPR013517">
    <property type="entry name" value="FG-GAP"/>
</dbReference>
<dbReference type="Pfam" id="PF01833">
    <property type="entry name" value="TIG"/>
    <property type="match status" value="5"/>
</dbReference>
<comment type="caution">
    <text evidence="3">The sequence shown here is derived from an EMBL/GenBank/DDBJ whole genome shotgun (WGS) entry which is preliminary data.</text>
</comment>
<evidence type="ECO:0000259" key="2">
    <source>
        <dbReference type="SMART" id="SM00429"/>
    </source>
</evidence>
<dbReference type="InterPro" id="IPR002909">
    <property type="entry name" value="IPT_dom"/>
</dbReference>
<evidence type="ECO:0000256" key="1">
    <source>
        <dbReference type="ARBA" id="ARBA00022729"/>
    </source>
</evidence>
<dbReference type="PANTHER" id="PTHR44103">
    <property type="entry name" value="PROPROTEIN CONVERTASE P"/>
    <property type="match status" value="1"/>
</dbReference>
<feature type="domain" description="IPT/TIG" evidence="2">
    <location>
        <begin position="664"/>
        <end position="747"/>
    </location>
</feature>
<organism evidence="3 4">
    <name type="scientific">Pseudobacter ginsenosidimutans</name>
    <dbReference type="NCBI Taxonomy" id="661488"/>
    <lineage>
        <taxon>Bacteria</taxon>
        <taxon>Pseudomonadati</taxon>
        <taxon>Bacteroidota</taxon>
        <taxon>Chitinophagia</taxon>
        <taxon>Chitinophagales</taxon>
        <taxon>Chitinophagaceae</taxon>
        <taxon>Pseudobacter</taxon>
    </lineage>
</organism>
<dbReference type="PANTHER" id="PTHR44103:SF1">
    <property type="entry name" value="PROPROTEIN CONVERTASE P"/>
    <property type="match status" value="1"/>
</dbReference>
<dbReference type="SUPFAM" id="SSF110296">
    <property type="entry name" value="Oligoxyloglucan reducing end-specific cellobiohydrolase"/>
    <property type="match status" value="2"/>
</dbReference>
<dbReference type="Gene3D" id="2.130.10.130">
    <property type="entry name" value="Integrin alpha, N-terminal"/>
    <property type="match status" value="4"/>
</dbReference>
<evidence type="ECO:0000313" key="3">
    <source>
        <dbReference type="EMBL" id="RZS74158.1"/>
    </source>
</evidence>
<reference evidence="3 4" key="1">
    <citation type="submission" date="2019-02" db="EMBL/GenBank/DDBJ databases">
        <title>Genomic Encyclopedia of Type Strains, Phase IV (KMG-IV): sequencing the most valuable type-strain genomes for metagenomic binning, comparative biology and taxonomic classification.</title>
        <authorList>
            <person name="Goeker M."/>
        </authorList>
    </citation>
    <scope>NUCLEOTIDE SEQUENCE [LARGE SCALE GENOMIC DNA]</scope>
    <source>
        <strain evidence="3 4">DSM 18116</strain>
    </source>
</reference>
<accession>A0A4Q7N2M3</accession>
<protein>
    <submittedName>
        <fullName evidence="3">IPT/TIG domain-containing protein</fullName>
    </submittedName>
</protein>
<dbReference type="CDD" id="cd00102">
    <property type="entry name" value="IPT"/>
    <property type="match status" value="2"/>
</dbReference>
<gene>
    <name evidence="3" type="ORF">EV199_0002</name>
</gene>
<name>A0A4Q7N2M3_9BACT</name>
<dbReference type="SUPFAM" id="SSF81296">
    <property type="entry name" value="E set domains"/>
    <property type="match status" value="5"/>
</dbReference>
<proteinExistence type="predicted"/>
<dbReference type="Gene3D" id="2.130.10.10">
    <property type="entry name" value="YVTN repeat-like/Quinoprotein amine dehydrogenase"/>
    <property type="match status" value="2"/>
</dbReference>
<dbReference type="Gene3D" id="2.60.40.10">
    <property type="entry name" value="Immunoglobulins"/>
    <property type="match status" value="7"/>
</dbReference>
<dbReference type="InterPro" id="IPR015943">
    <property type="entry name" value="WD40/YVTN_repeat-like_dom_sf"/>
</dbReference>
<keyword evidence="4" id="KW-1185">Reference proteome</keyword>
<dbReference type="InterPro" id="IPR014756">
    <property type="entry name" value="Ig_E-set"/>
</dbReference>
<dbReference type="InterPro" id="IPR013783">
    <property type="entry name" value="Ig-like_fold"/>
</dbReference>
<dbReference type="SMART" id="SM00429">
    <property type="entry name" value="IPT"/>
    <property type="match status" value="4"/>
</dbReference>